<dbReference type="PANTHER" id="PTHR20935">
    <property type="entry name" value="PHOSPHOGLYCERATE MUTASE-RELATED"/>
    <property type="match status" value="1"/>
</dbReference>
<keyword evidence="4" id="KW-1185">Reference proteome</keyword>
<name>A0A479ZXG5_9CYAN</name>
<dbReference type="NCBIfam" id="TIGR00249">
    <property type="entry name" value="sixA"/>
    <property type="match status" value="1"/>
</dbReference>
<dbReference type="Gene3D" id="3.40.50.1240">
    <property type="entry name" value="Phosphoglycerate mutase-like"/>
    <property type="match status" value="1"/>
</dbReference>
<keyword evidence="1" id="KW-0378">Hydrolase</keyword>
<accession>A0A479ZXG5</accession>
<organism evidence="3 4">
    <name type="scientific">Sphaerospermopsis reniformis</name>
    <dbReference type="NCBI Taxonomy" id="531300"/>
    <lineage>
        <taxon>Bacteria</taxon>
        <taxon>Bacillati</taxon>
        <taxon>Cyanobacteriota</taxon>
        <taxon>Cyanophyceae</taxon>
        <taxon>Nostocales</taxon>
        <taxon>Aphanizomenonaceae</taxon>
        <taxon>Sphaerospermopsis</taxon>
    </lineage>
</organism>
<dbReference type="SUPFAM" id="SSF53254">
    <property type="entry name" value="Phosphoglycerate mutase-like"/>
    <property type="match status" value="1"/>
</dbReference>
<dbReference type="GO" id="GO:0005737">
    <property type="term" value="C:cytoplasm"/>
    <property type="evidence" value="ECO:0007669"/>
    <property type="project" value="InterPro"/>
</dbReference>
<dbReference type="InterPro" id="IPR004449">
    <property type="entry name" value="SixA"/>
</dbReference>
<dbReference type="EMBL" id="BJCE01000054">
    <property type="protein sequence ID" value="GCL36892.1"/>
    <property type="molecule type" value="Genomic_DNA"/>
</dbReference>
<dbReference type="Pfam" id="PF00300">
    <property type="entry name" value="His_Phos_1"/>
    <property type="match status" value="1"/>
</dbReference>
<gene>
    <name evidence="3" type="ORF">SR1949_19980</name>
</gene>
<dbReference type="CDD" id="cd07067">
    <property type="entry name" value="HP_PGM_like"/>
    <property type="match status" value="1"/>
</dbReference>
<protein>
    <submittedName>
        <fullName evidence="3">Phosphohistidine phosphatase, SixA</fullName>
    </submittedName>
</protein>
<dbReference type="InterPro" id="IPR051021">
    <property type="entry name" value="Mito_Ser/Thr_phosphatase"/>
</dbReference>
<dbReference type="InterPro" id="IPR013078">
    <property type="entry name" value="His_Pase_superF_clade-1"/>
</dbReference>
<dbReference type="Proteomes" id="UP000300142">
    <property type="component" value="Unassembled WGS sequence"/>
</dbReference>
<evidence type="ECO:0000256" key="2">
    <source>
        <dbReference type="PIRSR" id="PIRSR613078-2"/>
    </source>
</evidence>
<dbReference type="SMART" id="SM00855">
    <property type="entry name" value="PGAM"/>
    <property type="match status" value="1"/>
</dbReference>
<sequence length="164" mass="18677">MELYLIRHGIAEEHQLGLKDEARSLTQEGRQKTAKVAQRLVKLGFKFDLILTSSLVRAQQTAEILMAAGLSSQLETSDYLSFEGDLQWWLRDWLEPRKYPQNTQLALVGHEPCLTNWAEILLWGEAKEQLVLKKAGMIGIKVPDDGSPVGRSQMFWLTPPKYLL</sequence>
<reference evidence="4" key="1">
    <citation type="submission" date="2019-02" db="EMBL/GenBank/DDBJ databases">
        <title>Draft genome sequence of Sphaerospermopsis reniformis NIES-1949.</title>
        <authorList>
            <person name="Yamaguchi H."/>
            <person name="Suzuki S."/>
            <person name="Kawachi M."/>
        </authorList>
    </citation>
    <scope>NUCLEOTIDE SEQUENCE [LARGE SCALE GENOMIC DNA]</scope>
    <source>
        <strain evidence="4">NIES-1949</strain>
    </source>
</reference>
<evidence type="ECO:0000256" key="1">
    <source>
        <dbReference type="ARBA" id="ARBA00022801"/>
    </source>
</evidence>
<evidence type="ECO:0000313" key="4">
    <source>
        <dbReference type="Proteomes" id="UP000300142"/>
    </source>
</evidence>
<comment type="caution">
    <text evidence="3">The sequence shown here is derived from an EMBL/GenBank/DDBJ whole genome shotgun (WGS) entry which is preliminary data.</text>
</comment>
<dbReference type="PANTHER" id="PTHR20935:SF0">
    <property type="entry name" value="SERINE_THREONINE-PROTEIN PHOSPHATASE PGAM5, MITOCHONDRIAL"/>
    <property type="match status" value="1"/>
</dbReference>
<feature type="binding site" evidence="2">
    <location>
        <position position="57"/>
    </location>
    <ligand>
        <name>substrate</name>
    </ligand>
</feature>
<dbReference type="GO" id="GO:0101006">
    <property type="term" value="F:protein histidine phosphatase activity"/>
    <property type="evidence" value="ECO:0007669"/>
    <property type="project" value="InterPro"/>
</dbReference>
<proteinExistence type="predicted"/>
<dbReference type="AlphaFoldDB" id="A0A479ZXG5"/>
<evidence type="ECO:0000313" key="3">
    <source>
        <dbReference type="EMBL" id="GCL36892.1"/>
    </source>
</evidence>
<dbReference type="RefSeq" id="WP_137667276.1">
    <property type="nucleotide sequence ID" value="NZ_BJCE01000054.1"/>
</dbReference>
<dbReference type="InterPro" id="IPR029033">
    <property type="entry name" value="His_PPase_superfam"/>
</dbReference>